<dbReference type="Gene3D" id="2.130.10.10">
    <property type="entry name" value="YVTN repeat-like/Quinoprotein amine dehydrogenase"/>
    <property type="match status" value="2"/>
</dbReference>
<dbReference type="SMART" id="SM00564">
    <property type="entry name" value="PQQ"/>
    <property type="match status" value="7"/>
</dbReference>
<dbReference type="PANTHER" id="PTHR34512:SF30">
    <property type="entry name" value="OUTER MEMBRANE PROTEIN ASSEMBLY FACTOR BAMB"/>
    <property type="match status" value="1"/>
</dbReference>
<dbReference type="SUPFAM" id="SSF50998">
    <property type="entry name" value="Quinoprotein alcohol dehydrogenase-like"/>
    <property type="match status" value="2"/>
</dbReference>
<protein>
    <recommendedName>
        <fullName evidence="2">Pyrrolo-quinoline quinone repeat domain-containing protein</fullName>
    </recommendedName>
</protein>
<dbReference type="Proteomes" id="UP000291338">
    <property type="component" value="Unassembled WGS sequence"/>
</dbReference>
<gene>
    <name evidence="3" type="ORF">C1E23_13190</name>
</gene>
<proteinExistence type="predicted"/>
<dbReference type="Pfam" id="PF13360">
    <property type="entry name" value="PQQ_2"/>
    <property type="match status" value="2"/>
</dbReference>
<feature type="domain" description="Pyrrolo-quinoline quinone repeat" evidence="2">
    <location>
        <begin position="127"/>
        <end position="267"/>
    </location>
</feature>
<feature type="domain" description="Pyrrolo-quinoline quinone repeat" evidence="2">
    <location>
        <begin position="31"/>
        <end position="121"/>
    </location>
</feature>
<evidence type="ECO:0000313" key="4">
    <source>
        <dbReference type="Proteomes" id="UP000291338"/>
    </source>
</evidence>
<feature type="chain" id="PRO_5020971542" description="Pyrrolo-quinoline quinone repeat domain-containing protein" evidence="1">
    <location>
        <begin position="31"/>
        <end position="382"/>
    </location>
</feature>
<reference evidence="3 4" key="1">
    <citation type="submission" date="2018-01" db="EMBL/GenBank/DDBJ databases">
        <title>Co-occurrence of chitin degradation, pigmentation and bioactivity in marine Pseudoalteromonas.</title>
        <authorList>
            <person name="Paulsen S."/>
            <person name="Gram L."/>
            <person name="Machado H."/>
        </authorList>
    </citation>
    <scope>NUCLEOTIDE SEQUENCE [LARGE SCALE GENOMIC DNA]</scope>
    <source>
        <strain evidence="3 4">S3898</strain>
    </source>
</reference>
<comment type="caution">
    <text evidence="3">The sequence shown here is derived from an EMBL/GenBank/DDBJ whole genome shotgun (WGS) entry which is preliminary data.</text>
</comment>
<dbReference type="InterPro" id="IPR015943">
    <property type="entry name" value="WD40/YVTN_repeat-like_dom_sf"/>
</dbReference>
<evidence type="ECO:0000259" key="2">
    <source>
        <dbReference type="Pfam" id="PF13360"/>
    </source>
</evidence>
<dbReference type="InterPro" id="IPR018391">
    <property type="entry name" value="PQQ_b-propeller_rpt"/>
</dbReference>
<keyword evidence="1" id="KW-0732">Signal</keyword>
<dbReference type="RefSeq" id="WP_130256021.1">
    <property type="nucleotide sequence ID" value="NZ_PPSX01000047.1"/>
</dbReference>
<name>A0A4Q7IL51_9GAMM</name>
<sequence>MKSFTKLNITIYLCLLIPFVVFSHSGEHQASIKLGGQNWGGITAQDNTAYVGSDDGKLYAIDLKNHKIIWAFPTTGKVRSKPLLDGQAVLFSSDDGHLYSLDRKSALVNWQTNLNDGQVARQLPEDKSPWSFDYTKSSPVVSNNTIFVGSADNHLYAINKTTGKVEWRFETNSMIRGTATFDEQNVYIGCWQGTVYAIDKKTGQLNWQFASKGVISSSPALYNQTLIISSRDTYIYGLNKDTGKVKWQIVMPGGSWVESSAVVDNSAGTFYIGSSDAKKLYKIDAQAGAIIWQTSLSGWAWGKPVMSEHYVFIGATGHDHPGWFKTQRGFYALDKTTGKIAWQYQPSKITGFVHGGVYAEPAIANNKVVVPDLDGHIHIFKL</sequence>
<dbReference type="Gene3D" id="2.40.128.630">
    <property type="match status" value="1"/>
</dbReference>
<evidence type="ECO:0000256" key="1">
    <source>
        <dbReference type="SAM" id="SignalP"/>
    </source>
</evidence>
<organism evidence="3 4">
    <name type="scientific">Pseudoalteromonas phenolica</name>
    <dbReference type="NCBI Taxonomy" id="161398"/>
    <lineage>
        <taxon>Bacteria</taxon>
        <taxon>Pseudomonadati</taxon>
        <taxon>Pseudomonadota</taxon>
        <taxon>Gammaproteobacteria</taxon>
        <taxon>Alteromonadales</taxon>
        <taxon>Pseudoalteromonadaceae</taxon>
        <taxon>Pseudoalteromonas</taxon>
    </lineage>
</organism>
<dbReference type="InterPro" id="IPR011047">
    <property type="entry name" value="Quinoprotein_ADH-like_sf"/>
</dbReference>
<evidence type="ECO:0000313" key="3">
    <source>
        <dbReference type="EMBL" id="RZQ52610.1"/>
    </source>
</evidence>
<dbReference type="PANTHER" id="PTHR34512">
    <property type="entry name" value="CELL SURFACE PROTEIN"/>
    <property type="match status" value="1"/>
</dbReference>
<dbReference type="InterPro" id="IPR002372">
    <property type="entry name" value="PQQ_rpt_dom"/>
</dbReference>
<dbReference type="AlphaFoldDB" id="A0A4Q7IL51"/>
<feature type="signal peptide" evidence="1">
    <location>
        <begin position="1"/>
        <end position="30"/>
    </location>
</feature>
<accession>A0A4Q7IL51</accession>
<dbReference type="EMBL" id="PPSX01000047">
    <property type="protein sequence ID" value="RZQ52610.1"/>
    <property type="molecule type" value="Genomic_DNA"/>
</dbReference>